<dbReference type="Proteomes" id="UP000094669">
    <property type="component" value="Unassembled WGS sequence"/>
</dbReference>
<organism evidence="1 2">
    <name type="scientific">Leptospira inadai serovar Lyme</name>
    <dbReference type="NCBI Taxonomy" id="293084"/>
    <lineage>
        <taxon>Bacteria</taxon>
        <taxon>Pseudomonadati</taxon>
        <taxon>Spirochaetota</taxon>
        <taxon>Spirochaetia</taxon>
        <taxon>Leptospirales</taxon>
        <taxon>Leptospiraceae</taxon>
        <taxon>Leptospira</taxon>
    </lineage>
</organism>
<name>A0ABX4YNT7_9LEPT</name>
<evidence type="ECO:0008006" key="3">
    <source>
        <dbReference type="Google" id="ProtNLM"/>
    </source>
</evidence>
<sequence length="71" mass="8401">MPKSARQDLILLLEELEKEGPLQPEWPNYSKLGKNEYHCHLSYSWVACWRNEKNSLLIEVYYAGSRENAPY</sequence>
<gene>
    <name evidence="1" type="ORF">BES34_000560</name>
</gene>
<keyword evidence="2" id="KW-1185">Reference proteome</keyword>
<dbReference type="EMBL" id="MCRM02000001">
    <property type="protein sequence ID" value="PNV76815.1"/>
    <property type="molecule type" value="Genomic_DNA"/>
</dbReference>
<proteinExistence type="predicted"/>
<evidence type="ECO:0000313" key="2">
    <source>
        <dbReference type="Proteomes" id="UP000094669"/>
    </source>
</evidence>
<accession>A0ABX4YNT7</accession>
<comment type="caution">
    <text evidence="1">The sequence shown here is derived from an EMBL/GenBank/DDBJ whole genome shotgun (WGS) entry which is preliminary data.</text>
</comment>
<reference evidence="1" key="1">
    <citation type="submission" date="2018-01" db="EMBL/GenBank/DDBJ databases">
        <title>Genomic characterization of Leptospira inadai serogroup Lyme isolated from captured rat in Brazil and comparative analysis with human reference strain.</title>
        <authorList>
            <person name="Moreno L.Z."/>
            <person name="Loureiro A.P."/>
            <person name="Miraglia F."/>
            <person name="Kremer F.S."/>
            <person name="Eslabao M.R."/>
            <person name="Dellagostin O.A."/>
            <person name="Lilenbaum W."/>
            <person name="Moreno A.M."/>
        </authorList>
    </citation>
    <scope>NUCLEOTIDE SEQUENCE [LARGE SCALE GENOMIC DNA]</scope>
    <source>
        <strain evidence="1">M34/99</strain>
    </source>
</reference>
<evidence type="ECO:0000313" key="1">
    <source>
        <dbReference type="EMBL" id="PNV76815.1"/>
    </source>
</evidence>
<protein>
    <recommendedName>
        <fullName evidence="3">Toxin-antitoxin system, toxin component, RelE family</fullName>
    </recommendedName>
</protein>